<dbReference type="InterPro" id="IPR036249">
    <property type="entry name" value="Thioredoxin-like_sf"/>
</dbReference>
<dbReference type="EMBL" id="JALLPJ020000436">
    <property type="protein sequence ID" value="KAL3792095.1"/>
    <property type="molecule type" value="Genomic_DNA"/>
</dbReference>
<dbReference type="Proteomes" id="UP001530400">
    <property type="component" value="Unassembled WGS sequence"/>
</dbReference>
<evidence type="ECO:0000313" key="5">
    <source>
        <dbReference type="Proteomes" id="UP001530400"/>
    </source>
</evidence>
<sequence length="273" mass="30193">MGDLEDAFFKQNVPGQYSKWSTETDGHASSGESDSEDDEYYFADAPSLPLSTATAAPSAASLKASKGGNTGVKGVISDYLDTKREEQLEAASDRLERLEILHAVVNPAKREVTAATIQTRPQDNDVDSEDDEFLRQFRSERLKQLNNSRPTYGTYSTVSPEEYVDLIDSIDPQSFVVVHLYESSVKESAMLHSAFDKIAQIMYHVKFVQVEAYEAKPDLDMICLPVVLIYKGGELVCNVVRFTDGLVDERGGGDCLDVQDVKEKFEELGVTPA</sequence>
<evidence type="ECO:0000256" key="1">
    <source>
        <dbReference type="ARBA" id="ARBA00009686"/>
    </source>
</evidence>
<evidence type="ECO:0000313" key="4">
    <source>
        <dbReference type="EMBL" id="KAL3792095.1"/>
    </source>
</evidence>
<comment type="caution">
    <text evidence="4">The sequence shown here is derived from an EMBL/GenBank/DDBJ whole genome shotgun (WGS) entry which is preliminary data.</text>
</comment>
<accession>A0ABD3PVN9</accession>
<dbReference type="InterPro" id="IPR051499">
    <property type="entry name" value="Phosducin-like_reg"/>
</dbReference>
<evidence type="ECO:0000256" key="2">
    <source>
        <dbReference type="SAM" id="MobiDB-lite"/>
    </source>
</evidence>
<dbReference type="InterPro" id="IPR023196">
    <property type="entry name" value="Phosducin_N_dom_sf"/>
</dbReference>
<keyword evidence="5" id="KW-1185">Reference proteome</keyword>
<protein>
    <recommendedName>
        <fullName evidence="3">Phosducin domain-containing protein</fullName>
    </recommendedName>
</protein>
<feature type="region of interest" description="Disordered" evidence="2">
    <location>
        <begin position="15"/>
        <end position="45"/>
    </location>
</feature>
<dbReference type="PANTHER" id="PTHR46052">
    <property type="entry name" value="PHOSDUCIN-LIKE PROTEIN"/>
    <property type="match status" value="1"/>
</dbReference>
<proteinExistence type="inferred from homology"/>
<gene>
    <name evidence="4" type="ORF">ACHAWO_004926</name>
</gene>
<organism evidence="4 5">
    <name type="scientific">Cyclotella atomus</name>
    <dbReference type="NCBI Taxonomy" id="382360"/>
    <lineage>
        <taxon>Eukaryota</taxon>
        <taxon>Sar</taxon>
        <taxon>Stramenopiles</taxon>
        <taxon>Ochrophyta</taxon>
        <taxon>Bacillariophyta</taxon>
        <taxon>Coscinodiscophyceae</taxon>
        <taxon>Thalassiosirophycidae</taxon>
        <taxon>Stephanodiscales</taxon>
        <taxon>Stephanodiscaceae</taxon>
        <taxon>Cyclotella</taxon>
    </lineage>
</organism>
<dbReference type="PANTHER" id="PTHR46052:SF1">
    <property type="entry name" value="PHOSDUCIN-LIKE PROTEIN"/>
    <property type="match status" value="1"/>
</dbReference>
<dbReference type="SUPFAM" id="SSF52833">
    <property type="entry name" value="Thioredoxin-like"/>
    <property type="match status" value="1"/>
</dbReference>
<dbReference type="Gene3D" id="1.10.168.10">
    <property type="entry name" value="Phosducin, domain 2"/>
    <property type="match status" value="1"/>
</dbReference>
<comment type="similarity">
    <text evidence="1">Belongs to the phosducin family.</text>
</comment>
<dbReference type="AlphaFoldDB" id="A0ABD3PVN9"/>
<dbReference type="Pfam" id="PF02114">
    <property type="entry name" value="Phosducin"/>
    <property type="match status" value="1"/>
</dbReference>
<dbReference type="Gene3D" id="3.40.30.10">
    <property type="entry name" value="Glutaredoxin"/>
    <property type="match status" value="1"/>
</dbReference>
<name>A0ABD3PVN9_9STRA</name>
<evidence type="ECO:0000259" key="3">
    <source>
        <dbReference type="Pfam" id="PF02114"/>
    </source>
</evidence>
<dbReference type="InterPro" id="IPR024253">
    <property type="entry name" value="Phosducin_thioredoxin-like_dom"/>
</dbReference>
<reference evidence="4 5" key="1">
    <citation type="submission" date="2024-10" db="EMBL/GenBank/DDBJ databases">
        <title>Updated reference genomes for cyclostephanoid diatoms.</title>
        <authorList>
            <person name="Roberts W.R."/>
            <person name="Alverson A.J."/>
        </authorList>
    </citation>
    <scope>NUCLEOTIDE SEQUENCE [LARGE SCALE GENOMIC DNA]</scope>
    <source>
        <strain evidence="4 5">AJA010-31</strain>
    </source>
</reference>
<feature type="domain" description="Phosducin" evidence="3">
    <location>
        <begin position="124"/>
        <end position="254"/>
    </location>
</feature>